<evidence type="ECO:0000313" key="6">
    <source>
        <dbReference type="Proteomes" id="UP000011750"/>
    </source>
</evidence>
<dbReference type="eggNOG" id="KOG2047">
    <property type="taxonomic scope" value="Eukaryota"/>
</dbReference>
<organism evidence="5 6">
    <name type="scientific">Brassica campestris</name>
    <name type="common">Field mustard</name>
    <dbReference type="NCBI Taxonomy" id="3711"/>
    <lineage>
        <taxon>Eukaryota</taxon>
        <taxon>Viridiplantae</taxon>
        <taxon>Streptophyta</taxon>
        <taxon>Embryophyta</taxon>
        <taxon>Tracheophyta</taxon>
        <taxon>Spermatophyta</taxon>
        <taxon>Magnoliopsida</taxon>
        <taxon>eudicotyledons</taxon>
        <taxon>Gunneridae</taxon>
        <taxon>Pentapetalae</taxon>
        <taxon>rosids</taxon>
        <taxon>malvids</taxon>
        <taxon>Brassicales</taxon>
        <taxon>Brassicaceae</taxon>
        <taxon>Brassiceae</taxon>
        <taxon>Brassica</taxon>
    </lineage>
</organism>
<reference evidence="5" key="3">
    <citation type="submission" date="2023-03" db="UniProtKB">
        <authorList>
            <consortium name="EnsemblPlants"/>
        </authorList>
    </citation>
    <scope>IDENTIFICATION</scope>
    <source>
        <strain evidence="5">cv. Chiifu-401-42</strain>
    </source>
</reference>
<dbReference type="STRING" id="51351.M4EEB4"/>
<feature type="transmembrane region" description="Helical" evidence="3">
    <location>
        <begin position="7"/>
        <end position="23"/>
    </location>
</feature>
<keyword evidence="6" id="KW-1185">Reference proteome</keyword>
<keyword evidence="3" id="KW-0472">Membrane</keyword>
<evidence type="ECO:0000256" key="1">
    <source>
        <dbReference type="ARBA" id="ARBA00022737"/>
    </source>
</evidence>
<dbReference type="PANTHER" id="PTHR11246:SF5">
    <property type="entry name" value="PRE-MRNA-SPLICING FACTOR SYF1"/>
    <property type="match status" value="1"/>
</dbReference>
<evidence type="ECO:0000256" key="3">
    <source>
        <dbReference type="SAM" id="Phobius"/>
    </source>
</evidence>
<dbReference type="Proteomes" id="UP000011750">
    <property type="component" value="Chromosome A09"/>
</dbReference>
<name>M4EEB4_BRACM</name>
<dbReference type="InParanoid" id="M4EEB4"/>
<dbReference type="HOGENOM" id="CLU_1706771_0_0_1"/>
<dbReference type="InterPro" id="IPR055430">
    <property type="entry name" value="HAT_Syf1_CNRKL1_C"/>
</dbReference>
<dbReference type="OMA" id="FIVINYH"/>
<reference evidence="5 6" key="2">
    <citation type="journal article" date="2018" name="Hortic Res">
        <title>Improved Brassica rapa reference genome by single-molecule sequencing and chromosome conformation capture technologies.</title>
        <authorList>
            <person name="Zhang L."/>
            <person name="Cai X."/>
            <person name="Wu J."/>
            <person name="Liu M."/>
            <person name="Grob S."/>
            <person name="Cheng F."/>
            <person name="Liang J."/>
            <person name="Cai C."/>
            <person name="Liu Z."/>
            <person name="Liu B."/>
            <person name="Wang F."/>
            <person name="Li S."/>
            <person name="Liu F."/>
            <person name="Li X."/>
            <person name="Cheng L."/>
            <person name="Yang W."/>
            <person name="Li M.H."/>
            <person name="Grossniklaus U."/>
            <person name="Zheng H."/>
            <person name="Wang X."/>
        </authorList>
    </citation>
    <scope>NUCLEOTIDE SEQUENCE [LARGE SCALE GENOMIC DNA]</scope>
    <source>
        <strain evidence="5 6">cv. Chiifu-401-42</strain>
    </source>
</reference>
<dbReference type="EnsemblPlants" id="Bra027126.1">
    <property type="protein sequence ID" value="Bra027126.1-P"/>
    <property type="gene ID" value="Bra027126"/>
</dbReference>
<feature type="compositionally biased region" description="Polar residues" evidence="2">
    <location>
        <begin position="136"/>
        <end position="145"/>
    </location>
</feature>
<protein>
    <recommendedName>
        <fullName evidence="4">Pre-mRNA-splicing factor Syf1/CRNKL1-like C-terminal HAT-repeats domain-containing protein</fullName>
    </recommendedName>
</protein>
<feature type="domain" description="Pre-mRNA-splicing factor Syf1/CRNKL1-like C-terminal HAT-repeats" evidence="4">
    <location>
        <begin position="29"/>
        <end position="125"/>
    </location>
</feature>
<keyword evidence="3" id="KW-1133">Transmembrane helix</keyword>
<feature type="region of interest" description="Disordered" evidence="2">
    <location>
        <begin position="127"/>
        <end position="154"/>
    </location>
</feature>
<proteinExistence type="predicted"/>
<dbReference type="Gene3D" id="1.25.40.10">
    <property type="entry name" value="Tetratricopeptide repeat domain"/>
    <property type="match status" value="1"/>
</dbReference>
<evidence type="ECO:0000259" key="4">
    <source>
        <dbReference type="Pfam" id="PF23231"/>
    </source>
</evidence>
<evidence type="ECO:0000313" key="5">
    <source>
        <dbReference type="EnsemblPlants" id="Bra027126.1-P"/>
    </source>
</evidence>
<dbReference type="AlphaFoldDB" id="M4EEB4"/>
<evidence type="ECO:0000256" key="2">
    <source>
        <dbReference type="SAM" id="MobiDB-lite"/>
    </source>
</evidence>
<keyword evidence="1" id="KW-0677">Repeat</keyword>
<dbReference type="InterPro" id="IPR045075">
    <property type="entry name" value="Syf1-like"/>
</dbReference>
<dbReference type="SUPFAM" id="SSF48452">
    <property type="entry name" value="TPR-like"/>
    <property type="match status" value="1"/>
</dbReference>
<reference evidence="5 6" key="1">
    <citation type="journal article" date="2011" name="Nat. Genet.">
        <title>The genome of the mesopolyploid crop species Brassica rapa.</title>
        <authorList>
            <consortium name="Brassica rapa Genome Sequencing Project Consortium"/>
            <person name="Wang X."/>
            <person name="Wang H."/>
            <person name="Wang J."/>
            <person name="Sun R."/>
            <person name="Wu J."/>
            <person name="Liu S."/>
            <person name="Bai Y."/>
            <person name="Mun J.H."/>
            <person name="Bancroft I."/>
            <person name="Cheng F."/>
            <person name="Huang S."/>
            <person name="Li X."/>
            <person name="Hua W."/>
            <person name="Wang J."/>
            <person name="Wang X."/>
            <person name="Freeling M."/>
            <person name="Pires J.C."/>
            <person name="Paterson A.H."/>
            <person name="Chalhoub B."/>
            <person name="Wang B."/>
            <person name="Hayward A."/>
            <person name="Sharpe A.G."/>
            <person name="Park B.S."/>
            <person name="Weisshaar B."/>
            <person name="Liu B."/>
            <person name="Li B."/>
            <person name="Liu B."/>
            <person name="Tong C."/>
            <person name="Song C."/>
            <person name="Duran C."/>
            <person name="Peng C."/>
            <person name="Geng C."/>
            <person name="Koh C."/>
            <person name="Lin C."/>
            <person name="Edwards D."/>
            <person name="Mu D."/>
            <person name="Shen D."/>
            <person name="Soumpourou E."/>
            <person name="Li F."/>
            <person name="Fraser F."/>
            <person name="Conant G."/>
            <person name="Lassalle G."/>
            <person name="King G.J."/>
            <person name="Bonnema G."/>
            <person name="Tang H."/>
            <person name="Wang H."/>
            <person name="Belcram H."/>
            <person name="Zhou H."/>
            <person name="Hirakawa H."/>
            <person name="Abe H."/>
            <person name="Guo H."/>
            <person name="Wang H."/>
            <person name="Jin H."/>
            <person name="Parkin I.A."/>
            <person name="Batley J."/>
            <person name="Kim J.S."/>
            <person name="Just J."/>
            <person name="Li J."/>
            <person name="Xu J."/>
            <person name="Deng J."/>
            <person name="Kim J.A."/>
            <person name="Li J."/>
            <person name="Yu J."/>
            <person name="Meng J."/>
            <person name="Wang J."/>
            <person name="Min J."/>
            <person name="Poulain J."/>
            <person name="Wang J."/>
            <person name="Hatakeyama K."/>
            <person name="Wu K."/>
            <person name="Wang L."/>
            <person name="Fang L."/>
            <person name="Trick M."/>
            <person name="Links M.G."/>
            <person name="Zhao M."/>
            <person name="Jin M."/>
            <person name="Ramchiary N."/>
            <person name="Drou N."/>
            <person name="Berkman P.J."/>
            <person name="Cai Q."/>
            <person name="Huang Q."/>
            <person name="Li R."/>
            <person name="Tabata S."/>
            <person name="Cheng S."/>
            <person name="Zhang S."/>
            <person name="Zhang S."/>
            <person name="Huang S."/>
            <person name="Sato S."/>
            <person name="Sun S."/>
            <person name="Kwon S.J."/>
            <person name="Choi S.R."/>
            <person name="Lee T.H."/>
            <person name="Fan W."/>
            <person name="Zhao X."/>
            <person name="Tan X."/>
            <person name="Xu X."/>
            <person name="Wang Y."/>
            <person name="Qiu Y."/>
            <person name="Yin Y."/>
            <person name="Li Y."/>
            <person name="Du Y."/>
            <person name="Liao Y."/>
            <person name="Lim Y."/>
            <person name="Narusaka Y."/>
            <person name="Wang Y."/>
            <person name="Wang Z."/>
            <person name="Li Z."/>
            <person name="Wang Z."/>
            <person name="Xiong Z."/>
            <person name="Zhang Z."/>
        </authorList>
    </citation>
    <scope>NUCLEOTIDE SEQUENCE [LARGE SCALE GENOMIC DNA]</scope>
    <source>
        <strain evidence="5 6">cv. Chiifu-401-42</strain>
    </source>
</reference>
<dbReference type="Gramene" id="Bra027126.1">
    <property type="protein sequence ID" value="Bra027126.1-P"/>
    <property type="gene ID" value="Bra027126"/>
</dbReference>
<dbReference type="InterPro" id="IPR011990">
    <property type="entry name" value="TPR-like_helical_dom_sf"/>
</dbReference>
<dbReference type="PANTHER" id="PTHR11246">
    <property type="entry name" value="PRE-MRNA SPLICING FACTOR"/>
    <property type="match status" value="1"/>
</dbReference>
<sequence length="154" mass="17732">MRNDTKIVIKFLLFIVINYHIYVNHISNCIVRAAELFGVKETGEIFKEAVESSVVSENDVKMMCIMFAEMERSVGEIDRARGIYRYASQYEDSQVVWEKWHELETEHGNEDTYRDILSVKQTVSGSGLRPVKKSRSGSPFETLATSPVKKMRTM</sequence>
<dbReference type="GO" id="GO:0000398">
    <property type="term" value="P:mRNA splicing, via spliceosome"/>
    <property type="evidence" value="ECO:0007669"/>
    <property type="project" value="InterPro"/>
</dbReference>
<dbReference type="Pfam" id="PF23231">
    <property type="entry name" value="HAT_Syf1_CNRKL1_C"/>
    <property type="match status" value="1"/>
</dbReference>
<keyword evidence="3" id="KW-0812">Transmembrane</keyword>
<accession>M4EEB4</accession>